<evidence type="ECO:0000256" key="9">
    <source>
        <dbReference type="ARBA" id="ARBA00023303"/>
    </source>
</evidence>
<evidence type="ECO:0000313" key="13">
    <source>
        <dbReference type="EMBL" id="ABK37803.1"/>
    </source>
</evidence>
<gene>
    <name evidence="12 13" type="primary">crcB</name>
    <name evidence="12" type="synonym">fluC</name>
    <name evidence="13" type="ordered locus">AHA_0083</name>
</gene>
<dbReference type="EMBL" id="CP000462">
    <property type="protein sequence ID" value="ABK37803.1"/>
    <property type="molecule type" value="Genomic_DNA"/>
</dbReference>
<protein>
    <recommendedName>
        <fullName evidence="12">Fluoride-specific ion channel FluC</fullName>
    </recommendedName>
</protein>
<evidence type="ECO:0000256" key="4">
    <source>
        <dbReference type="ARBA" id="ARBA00022692"/>
    </source>
</evidence>
<dbReference type="GO" id="GO:0062054">
    <property type="term" value="F:fluoride channel activity"/>
    <property type="evidence" value="ECO:0007669"/>
    <property type="project" value="UniProtKB-UniRule"/>
</dbReference>
<feature type="transmembrane region" description="Helical" evidence="12">
    <location>
        <begin position="16"/>
        <end position="34"/>
    </location>
</feature>
<dbReference type="EnsemblBacteria" id="ABK37803">
    <property type="protein sequence ID" value="ABK37803"/>
    <property type="gene ID" value="AHA_0083"/>
</dbReference>
<evidence type="ECO:0000256" key="3">
    <source>
        <dbReference type="ARBA" id="ARBA00022519"/>
    </source>
</evidence>
<organism evidence="13 14">
    <name type="scientific">Aeromonas hydrophila subsp. hydrophila (strain ATCC 7966 / DSM 30187 / BCRC 13018 / CCUG 14551 / JCM 1027 / KCTC 2358 / NCIMB 9240 / NCTC 8049)</name>
    <dbReference type="NCBI Taxonomy" id="380703"/>
    <lineage>
        <taxon>Bacteria</taxon>
        <taxon>Pseudomonadati</taxon>
        <taxon>Pseudomonadota</taxon>
        <taxon>Gammaproteobacteria</taxon>
        <taxon>Aeromonadales</taxon>
        <taxon>Aeromonadaceae</taxon>
        <taxon>Aeromonas</taxon>
    </lineage>
</organism>
<evidence type="ECO:0000256" key="1">
    <source>
        <dbReference type="ARBA" id="ARBA00004651"/>
    </source>
</evidence>
<evidence type="ECO:0000313" key="14">
    <source>
        <dbReference type="Proteomes" id="UP000000756"/>
    </source>
</evidence>
<dbReference type="OrthoDB" id="9806299at2"/>
<comment type="similarity">
    <text evidence="10 12">Belongs to the fluoride channel Fluc/FEX (TC 1.A.43) family.</text>
</comment>
<keyword evidence="2 12" id="KW-1003">Cell membrane</keyword>
<dbReference type="GO" id="GO:0140114">
    <property type="term" value="P:cellular detoxification of fluoride"/>
    <property type="evidence" value="ECO:0007669"/>
    <property type="project" value="UniProtKB-UniRule"/>
</dbReference>
<evidence type="ECO:0000256" key="10">
    <source>
        <dbReference type="ARBA" id="ARBA00035120"/>
    </source>
</evidence>
<dbReference type="PANTHER" id="PTHR28259">
    <property type="entry name" value="FLUORIDE EXPORT PROTEIN 1-RELATED"/>
    <property type="match status" value="1"/>
</dbReference>
<dbReference type="KEGG" id="aha:AHA_0083"/>
<name>A0KEF5_AERHH</name>
<dbReference type="eggNOG" id="COG0239">
    <property type="taxonomic scope" value="Bacteria"/>
</dbReference>
<dbReference type="STRING" id="380703.AHA_0083"/>
<feature type="transmembrane region" description="Helical" evidence="12">
    <location>
        <begin position="116"/>
        <end position="135"/>
    </location>
</feature>
<keyword evidence="3 12" id="KW-0997">Cell inner membrane</keyword>
<evidence type="ECO:0000256" key="6">
    <source>
        <dbReference type="ARBA" id="ARBA00023053"/>
    </source>
</evidence>
<evidence type="ECO:0000256" key="5">
    <source>
        <dbReference type="ARBA" id="ARBA00022989"/>
    </source>
</evidence>
<evidence type="ECO:0000256" key="11">
    <source>
        <dbReference type="ARBA" id="ARBA00035585"/>
    </source>
</evidence>
<dbReference type="HAMAP" id="MF_00454">
    <property type="entry name" value="FluC"/>
    <property type="match status" value="1"/>
</dbReference>
<dbReference type="GO" id="GO:0046872">
    <property type="term" value="F:metal ion binding"/>
    <property type="evidence" value="ECO:0007669"/>
    <property type="project" value="UniProtKB-KW"/>
</dbReference>
<dbReference type="Proteomes" id="UP000000756">
    <property type="component" value="Chromosome"/>
</dbReference>
<keyword evidence="8 12" id="KW-0472">Membrane</keyword>
<evidence type="ECO:0000256" key="8">
    <source>
        <dbReference type="ARBA" id="ARBA00023136"/>
    </source>
</evidence>
<keyword evidence="7 12" id="KW-0406">Ion transport</keyword>
<keyword evidence="14" id="KW-1185">Reference proteome</keyword>
<proteinExistence type="inferred from homology"/>
<reference evidence="13 14" key="1">
    <citation type="journal article" date="2006" name="J. Bacteriol.">
        <title>Genome sequence of Aeromonas hydrophila ATCC 7966T: jack of all trades.</title>
        <authorList>
            <person name="Seshadri R."/>
            <person name="Joseph S.W."/>
            <person name="Chopra A.K."/>
            <person name="Sha J."/>
            <person name="Shaw J."/>
            <person name="Graf J."/>
            <person name="Haft D."/>
            <person name="Wu M."/>
            <person name="Ren Q."/>
            <person name="Rosovitz M.J."/>
            <person name="Madupu R."/>
            <person name="Tallon L."/>
            <person name="Kim M."/>
            <person name="Jin S."/>
            <person name="Vuong H."/>
            <person name="Stine O.C."/>
            <person name="Ali A."/>
            <person name="Horneman A.J."/>
            <person name="Heidelberg J.F."/>
        </authorList>
    </citation>
    <scope>NUCLEOTIDE SEQUENCE [LARGE SCALE GENOMIC DNA]</scope>
    <source>
        <strain evidence="14">ATCC 7966 / DSM 30187 / BCRC 13018 / CCUG 14551 / JCM 1027 / KCTC 2358 / NCIMB 9240 / NCTC 8049</strain>
    </source>
</reference>
<keyword evidence="12" id="KW-0813">Transport</keyword>
<dbReference type="GO" id="GO:0005886">
    <property type="term" value="C:plasma membrane"/>
    <property type="evidence" value="ECO:0007669"/>
    <property type="project" value="UniProtKB-SubCell"/>
</dbReference>
<accession>A0KEF5</accession>
<keyword evidence="4 12" id="KW-0812">Transmembrane</keyword>
<dbReference type="PANTHER" id="PTHR28259:SF1">
    <property type="entry name" value="FLUORIDE EXPORT PROTEIN 1-RELATED"/>
    <property type="match status" value="1"/>
</dbReference>
<feature type="transmembrane region" description="Helical" evidence="12">
    <location>
        <begin position="46"/>
        <end position="69"/>
    </location>
</feature>
<dbReference type="Pfam" id="PF02537">
    <property type="entry name" value="CRCB"/>
    <property type="match status" value="1"/>
</dbReference>
<evidence type="ECO:0000256" key="2">
    <source>
        <dbReference type="ARBA" id="ARBA00022475"/>
    </source>
</evidence>
<dbReference type="NCBIfam" id="TIGR00494">
    <property type="entry name" value="crcB"/>
    <property type="match status" value="1"/>
</dbReference>
<feature type="binding site" evidence="12">
    <location>
        <position position="88"/>
    </location>
    <ligand>
        <name>Na(+)</name>
        <dbReference type="ChEBI" id="CHEBI:29101"/>
        <note>structural</note>
    </ligand>
</feature>
<dbReference type="HOGENOM" id="CLU_114342_3_0_6"/>
<feature type="transmembrane region" description="Helical" evidence="12">
    <location>
        <begin position="81"/>
        <end position="104"/>
    </location>
</feature>
<comment type="function">
    <text evidence="12">Fluoride-specific ion channel. Important for reducing fluoride concentration in the cell, thus reducing its toxicity.</text>
</comment>
<dbReference type="PATRIC" id="fig|380703.7.peg.74"/>
<keyword evidence="12" id="KW-0479">Metal-binding</keyword>
<comment type="subcellular location">
    <subcellularLocation>
        <location evidence="12">Cell inner membrane</location>
        <topology evidence="12">Multi-pass membrane protein</topology>
    </subcellularLocation>
    <subcellularLocation>
        <location evidence="1">Cell membrane</location>
        <topology evidence="1">Multi-pass membrane protein</topology>
    </subcellularLocation>
</comment>
<keyword evidence="5 12" id="KW-1133">Transmembrane helix</keyword>
<feature type="binding site" evidence="12">
    <location>
        <position position="91"/>
    </location>
    <ligand>
        <name>Na(+)</name>
        <dbReference type="ChEBI" id="CHEBI:29101"/>
        <note>structural</note>
    </ligand>
</feature>
<keyword evidence="6 12" id="KW-0915">Sodium</keyword>
<keyword evidence="9 12" id="KW-0407">Ion channel</keyword>
<evidence type="ECO:0000256" key="7">
    <source>
        <dbReference type="ARBA" id="ARBA00023065"/>
    </source>
</evidence>
<dbReference type="AlphaFoldDB" id="A0KEF5"/>
<evidence type="ECO:0000256" key="12">
    <source>
        <dbReference type="HAMAP-Rule" id="MF_00454"/>
    </source>
</evidence>
<comment type="catalytic activity">
    <reaction evidence="11">
        <text>fluoride(in) = fluoride(out)</text>
        <dbReference type="Rhea" id="RHEA:76159"/>
        <dbReference type="ChEBI" id="CHEBI:17051"/>
    </reaction>
    <physiologicalReaction direction="left-to-right" evidence="11">
        <dbReference type="Rhea" id="RHEA:76160"/>
    </physiologicalReaction>
</comment>
<sequence length="138" mass="14712">MHNVGPILWRHAPMQTWLYVAAGGAIGACLRFGIAELMALLLGRHFPYGTLMVNVVGSFIMGIAFALISHGHVVEHPLKPLLMVGILGALTTFSSFALDTVVLAQQGAYLKAALNIGLNLFLCLAMVVLGMQLVASRV</sequence>
<dbReference type="InterPro" id="IPR003691">
    <property type="entry name" value="FluC"/>
</dbReference>
<comment type="activity regulation">
    <text evidence="12">Na(+) is not transported, but it plays an essential structural role and its presence is essential for fluoride channel function.</text>
</comment>